<name>A0ABT4GIZ8_9BACL</name>
<reference evidence="2 3" key="1">
    <citation type="submission" date="2022-05" db="EMBL/GenBank/DDBJ databases">
        <title>Genome Sequencing of Bee-Associated Microbes.</title>
        <authorList>
            <person name="Dunlap C."/>
        </authorList>
    </citation>
    <scope>NUCLEOTIDE SEQUENCE [LARGE SCALE GENOMIC DNA]</scope>
    <source>
        <strain evidence="2 3">NRRL B-14421</strain>
    </source>
</reference>
<dbReference type="Proteomes" id="UP001527099">
    <property type="component" value="Unassembled WGS sequence"/>
</dbReference>
<keyword evidence="3" id="KW-1185">Reference proteome</keyword>
<organism evidence="2 3">
    <name type="scientific">Paenibacillus alginolyticus</name>
    <dbReference type="NCBI Taxonomy" id="59839"/>
    <lineage>
        <taxon>Bacteria</taxon>
        <taxon>Bacillati</taxon>
        <taxon>Bacillota</taxon>
        <taxon>Bacilli</taxon>
        <taxon>Bacillales</taxon>
        <taxon>Paenibacillaceae</taxon>
        <taxon>Paenibacillus</taxon>
    </lineage>
</organism>
<dbReference type="RefSeq" id="WP_268617323.1">
    <property type="nucleotide sequence ID" value="NZ_JAMDMX010000090.1"/>
</dbReference>
<keyword evidence="1" id="KW-0472">Membrane</keyword>
<dbReference type="EMBL" id="JAMDMX010000090">
    <property type="protein sequence ID" value="MCY9696163.1"/>
    <property type="molecule type" value="Genomic_DNA"/>
</dbReference>
<keyword evidence="1" id="KW-1133">Transmembrane helix</keyword>
<comment type="caution">
    <text evidence="2">The sequence shown here is derived from an EMBL/GenBank/DDBJ whole genome shotgun (WGS) entry which is preliminary data.</text>
</comment>
<feature type="transmembrane region" description="Helical" evidence="1">
    <location>
        <begin position="29"/>
        <end position="48"/>
    </location>
</feature>
<evidence type="ECO:0000256" key="1">
    <source>
        <dbReference type="SAM" id="Phobius"/>
    </source>
</evidence>
<evidence type="ECO:0000313" key="2">
    <source>
        <dbReference type="EMBL" id="MCY9696163.1"/>
    </source>
</evidence>
<feature type="transmembrane region" description="Helical" evidence="1">
    <location>
        <begin position="6"/>
        <end position="24"/>
    </location>
</feature>
<proteinExistence type="predicted"/>
<keyword evidence="1" id="KW-0812">Transmembrane</keyword>
<protein>
    <submittedName>
        <fullName evidence="2">Uncharacterized protein</fullName>
    </submittedName>
</protein>
<accession>A0ABT4GIZ8</accession>
<evidence type="ECO:0000313" key="3">
    <source>
        <dbReference type="Proteomes" id="UP001527099"/>
    </source>
</evidence>
<sequence>MGVLTFISLLVIGSAFSAGFLLLFKQKTALGIFSIGLSILGYIAYVYIANKYFA</sequence>
<gene>
    <name evidence="2" type="ORF">M5X19_25165</name>
</gene>